<accession>E9HSP7</accession>
<keyword evidence="3" id="KW-1185">Reference proteome</keyword>
<dbReference type="KEGG" id="dpx:DAPPUDRAFT_117452"/>
<dbReference type="HOGENOM" id="CLU_1333130_0_0_1"/>
<dbReference type="InParanoid" id="E9HSP7"/>
<dbReference type="EMBL" id="GL732755">
    <property type="protein sequence ID" value="EFX65230.1"/>
    <property type="molecule type" value="Genomic_DNA"/>
</dbReference>
<evidence type="ECO:0000256" key="1">
    <source>
        <dbReference type="SAM" id="MobiDB-lite"/>
    </source>
</evidence>
<organism evidence="2 3">
    <name type="scientific">Daphnia pulex</name>
    <name type="common">Water flea</name>
    <dbReference type="NCBI Taxonomy" id="6669"/>
    <lineage>
        <taxon>Eukaryota</taxon>
        <taxon>Metazoa</taxon>
        <taxon>Ecdysozoa</taxon>
        <taxon>Arthropoda</taxon>
        <taxon>Crustacea</taxon>
        <taxon>Branchiopoda</taxon>
        <taxon>Diplostraca</taxon>
        <taxon>Cladocera</taxon>
        <taxon>Anomopoda</taxon>
        <taxon>Daphniidae</taxon>
        <taxon>Daphnia</taxon>
    </lineage>
</organism>
<name>E9HSP7_DAPPU</name>
<protein>
    <submittedName>
        <fullName evidence="2">Uncharacterized protein</fullName>
    </submittedName>
</protein>
<sequence>MADHPPGSADLTSTGMHEHRFGRFLSGLWSRSPSLLRSLCLLRKRNTKRLKCGIAVRNGPNIEGHIKVSFTIYYCPMSSDVTLTLTINVNITLTEHQAIAPAQAAAEVNEEGAVGGTEEKEEGAVGGETSEEDDTLQMLCESLSIEETTPAPVPPTPIQTEPTRQGRSRGRGLLMFSRESLEEAFKERPRERSKSRIAWIRRLAEQ</sequence>
<feature type="region of interest" description="Disordered" evidence="1">
    <location>
        <begin position="146"/>
        <end position="172"/>
    </location>
</feature>
<dbReference type="AlphaFoldDB" id="E9HSP7"/>
<gene>
    <name evidence="2" type="ORF">DAPPUDRAFT_117452</name>
</gene>
<reference evidence="2 3" key="1">
    <citation type="journal article" date="2011" name="Science">
        <title>The ecoresponsive genome of Daphnia pulex.</title>
        <authorList>
            <person name="Colbourne J.K."/>
            <person name="Pfrender M.E."/>
            <person name="Gilbert D."/>
            <person name="Thomas W.K."/>
            <person name="Tucker A."/>
            <person name="Oakley T.H."/>
            <person name="Tokishita S."/>
            <person name="Aerts A."/>
            <person name="Arnold G.J."/>
            <person name="Basu M.K."/>
            <person name="Bauer D.J."/>
            <person name="Caceres C.E."/>
            <person name="Carmel L."/>
            <person name="Casola C."/>
            <person name="Choi J.H."/>
            <person name="Detter J.C."/>
            <person name="Dong Q."/>
            <person name="Dusheyko S."/>
            <person name="Eads B.D."/>
            <person name="Frohlich T."/>
            <person name="Geiler-Samerotte K.A."/>
            <person name="Gerlach D."/>
            <person name="Hatcher P."/>
            <person name="Jogdeo S."/>
            <person name="Krijgsveld J."/>
            <person name="Kriventseva E.V."/>
            <person name="Kultz D."/>
            <person name="Laforsch C."/>
            <person name="Lindquist E."/>
            <person name="Lopez J."/>
            <person name="Manak J.R."/>
            <person name="Muller J."/>
            <person name="Pangilinan J."/>
            <person name="Patwardhan R.P."/>
            <person name="Pitluck S."/>
            <person name="Pritham E.J."/>
            <person name="Rechtsteiner A."/>
            <person name="Rho M."/>
            <person name="Rogozin I.B."/>
            <person name="Sakarya O."/>
            <person name="Salamov A."/>
            <person name="Schaack S."/>
            <person name="Shapiro H."/>
            <person name="Shiga Y."/>
            <person name="Skalitzky C."/>
            <person name="Smith Z."/>
            <person name="Souvorov A."/>
            <person name="Sung W."/>
            <person name="Tang Z."/>
            <person name="Tsuchiya D."/>
            <person name="Tu H."/>
            <person name="Vos H."/>
            <person name="Wang M."/>
            <person name="Wolf Y.I."/>
            <person name="Yamagata H."/>
            <person name="Yamada T."/>
            <person name="Ye Y."/>
            <person name="Shaw J.R."/>
            <person name="Andrews J."/>
            <person name="Crease T.J."/>
            <person name="Tang H."/>
            <person name="Lucas S.M."/>
            <person name="Robertson H.M."/>
            <person name="Bork P."/>
            <person name="Koonin E.V."/>
            <person name="Zdobnov E.M."/>
            <person name="Grigoriev I.V."/>
            <person name="Lynch M."/>
            <person name="Boore J.L."/>
        </authorList>
    </citation>
    <scope>NUCLEOTIDE SEQUENCE [LARGE SCALE GENOMIC DNA]</scope>
</reference>
<evidence type="ECO:0000313" key="2">
    <source>
        <dbReference type="EMBL" id="EFX65230.1"/>
    </source>
</evidence>
<feature type="region of interest" description="Disordered" evidence="1">
    <location>
        <begin position="103"/>
        <end position="133"/>
    </location>
</feature>
<proteinExistence type="predicted"/>
<dbReference type="Proteomes" id="UP000000305">
    <property type="component" value="Unassembled WGS sequence"/>
</dbReference>
<evidence type="ECO:0000313" key="3">
    <source>
        <dbReference type="Proteomes" id="UP000000305"/>
    </source>
</evidence>